<name>A0ABR2NVG7_9ROSI</name>
<accession>A0ABR2NVG7</accession>
<evidence type="ECO:0000313" key="2">
    <source>
        <dbReference type="Proteomes" id="UP001396334"/>
    </source>
</evidence>
<keyword evidence="2" id="KW-1185">Reference proteome</keyword>
<organism evidence="1 2">
    <name type="scientific">Hibiscus sabdariffa</name>
    <name type="common">roselle</name>
    <dbReference type="NCBI Taxonomy" id="183260"/>
    <lineage>
        <taxon>Eukaryota</taxon>
        <taxon>Viridiplantae</taxon>
        <taxon>Streptophyta</taxon>
        <taxon>Embryophyta</taxon>
        <taxon>Tracheophyta</taxon>
        <taxon>Spermatophyta</taxon>
        <taxon>Magnoliopsida</taxon>
        <taxon>eudicotyledons</taxon>
        <taxon>Gunneridae</taxon>
        <taxon>Pentapetalae</taxon>
        <taxon>rosids</taxon>
        <taxon>malvids</taxon>
        <taxon>Malvales</taxon>
        <taxon>Malvaceae</taxon>
        <taxon>Malvoideae</taxon>
        <taxon>Hibiscus</taxon>
    </lineage>
</organism>
<protein>
    <submittedName>
        <fullName evidence="1">Uncharacterized protein</fullName>
    </submittedName>
</protein>
<evidence type="ECO:0000313" key="1">
    <source>
        <dbReference type="EMBL" id="KAK8980200.1"/>
    </source>
</evidence>
<dbReference type="Proteomes" id="UP001396334">
    <property type="component" value="Unassembled WGS sequence"/>
</dbReference>
<sequence length="145" mass="16295">MLSLNRYRCLFRPLCYSTVWLGGPHIRAAEAVSSGVLLVTIAVLRMYLLDWEPLAQCHGHRRIAKQMKKQGGTMDRVISLKKNLYHEIHSPITLFNASKASTSAANKCSQNMLEEETEKDGESSFVGRIALEGKLGLELEKQILH</sequence>
<comment type="caution">
    <text evidence="1">The sequence shown here is derived from an EMBL/GenBank/DDBJ whole genome shotgun (WGS) entry which is preliminary data.</text>
</comment>
<gene>
    <name evidence="1" type="ORF">V6N11_061414</name>
</gene>
<dbReference type="EMBL" id="JBBPBN010000097">
    <property type="protein sequence ID" value="KAK8980200.1"/>
    <property type="molecule type" value="Genomic_DNA"/>
</dbReference>
<proteinExistence type="predicted"/>
<reference evidence="1 2" key="1">
    <citation type="journal article" date="2024" name="G3 (Bethesda)">
        <title>Genome assembly of Hibiscus sabdariffa L. provides insights into metabolisms of medicinal natural products.</title>
        <authorList>
            <person name="Kim T."/>
        </authorList>
    </citation>
    <scope>NUCLEOTIDE SEQUENCE [LARGE SCALE GENOMIC DNA]</scope>
    <source>
        <strain evidence="1">TK-2024</strain>
        <tissue evidence="1">Old leaves</tissue>
    </source>
</reference>